<evidence type="ECO:0000313" key="2">
    <source>
        <dbReference type="EMBL" id="MEK8132856.1"/>
    </source>
</evidence>
<protein>
    <submittedName>
        <fullName evidence="2">ABC transporter permease</fullName>
    </submittedName>
</protein>
<evidence type="ECO:0000256" key="1">
    <source>
        <dbReference type="SAM" id="Phobius"/>
    </source>
</evidence>
<dbReference type="Pfam" id="PF05975">
    <property type="entry name" value="EcsB"/>
    <property type="match status" value="1"/>
</dbReference>
<keyword evidence="3" id="KW-1185">Reference proteome</keyword>
<name>A0ABU9DX81_9BACL</name>
<organism evidence="2 3">
    <name type="scientific">Paenibacillus filicis</name>
    <dbReference type="NCBI Taxonomy" id="669464"/>
    <lineage>
        <taxon>Bacteria</taxon>
        <taxon>Bacillati</taxon>
        <taxon>Bacillota</taxon>
        <taxon>Bacilli</taxon>
        <taxon>Bacillales</taxon>
        <taxon>Paenibacillaceae</taxon>
        <taxon>Paenibacillus</taxon>
    </lineage>
</organism>
<dbReference type="InterPro" id="IPR010288">
    <property type="entry name" value="EcsB_ABC"/>
</dbReference>
<dbReference type="PIRSF" id="PIRSF037259">
    <property type="entry name" value="EcsB_ABC"/>
    <property type="match status" value="1"/>
</dbReference>
<keyword evidence="1" id="KW-0472">Membrane</keyword>
<keyword evidence="1" id="KW-1133">Transmembrane helix</keyword>
<gene>
    <name evidence="2" type="ORF">WMW72_33745</name>
</gene>
<feature type="transmembrane region" description="Helical" evidence="1">
    <location>
        <begin position="197"/>
        <end position="217"/>
    </location>
</feature>
<dbReference type="RefSeq" id="WP_341419982.1">
    <property type="nucleotide sequence ID" value="NZ_JBBPCC010000037.1"/>
</dbReference>
<feature type="transmembrane region" description="Helical" evidence="1">
    <location>
        <begin position="313"/>
        <end position="331"/>
    </location>
</feature>
<feature type="transmembrane region" description="Helical" evidence="1">
    <location>
        <begin position="113"/>
        <end position="135"/>
    </location>
</feature>
<comment type="caution">
    <text evidence="2">The sequence shown here is derived from an EMBL/GenBank/DDBJ whole genome shotgun (WGS) entry which is preliminary data.</text>
</comment>
<feature type="transmembrane region" description="Helical" evidence="1">
    <location>
        <begin position="141"/>
        <end position="161"/>
    </location>
</feature>
<dbReference type="Proteomes" id="UP001469365">
    <property type="component" value="Unassembled WGS sequence"/>
</dbReference>
<accession>A0ABU9DX81</accession>
<dbReference type="EMBL" id="JBBPCC010000037">
    <property type="protein sequence ID" value="MEK8132856.1"/>
    <property type="molecule type" value="Genomic_DNA"/>
</dbReference>
<evidence type="ECO:0000313" key="3">
    <source>
        <dbReference type="Proteomes" id="UP001469365"/>
    </source>
</evidence>
<reference evidence="2 3" key="1">
    <citation type="submission" date="2024-04" db="EMBL/GenBank/DDBJ databases">
        <title>draft genome sequnece of Paenibacillus filicis.</title>
        <authorList>
            <person name="Kim D.-U."/>
        </authorList>
    </citation>
    <scope>NUCLEOTIDE SEQUENCE [LARGE SCALE GENOMIC DNA]</scope>
    <source>
        <strain evidence="2 3">KACC14197</strain>
    </source>
</reference>
<sequence length="410" mass="46832">MSKPESLKFVPERLWNQRERAFLAEIRPYIGYALQTVSLLILLGMLAMAYLYGKLLTLAPPNFPFREIITLILIPILALNSIRTYLRGPDLVFLIPLESELVRGYMNKAVNRAFLWQTSALLVVWLAVWPAYAFSAGAKPGFLHALLVLIVIKRVLLQARWMELALISRPARMLWSLVRWLMAAGLTYSLLTLQPWVGTLTVAVILLLYVLITRLSAGKQSLQWLRLIDTEHRHKRNILRLLNQFVDVSDLQGRPRSVHAPRMMMERLGGFRFRSTDTYRFLYAYVWLRSETFGIGLRLTGIGFVLVALTRGMAVPPIVFLVFTALLALQLKELAKAYRHSDWSFIYPLPPQLRATSAAYVVRRVHAASVALLAVPLLWAMPHFYYTFPLLAVGWGLTFLLCRVRATSPE</sequence>
<keyword evidence="1" id="KW-0812">Transmembrane</keyword>
<feature type="transmembrane region" description="Helical" evidence="1">
    <location>
        <begin position="173"/>
        <end position="191"/>
    </location>
</feature>
<feature type="transmembrane region" description="Helical" evidence="1">
    <location>
        <begin position="29"/>
        <end position="51"/>
    </location>
</feature>
<feature type="transmembrane region" description="Helical" evidence="1">
    <location>
        <begin position="385"/>
        <end position="404"/>
    </location>
</feature>
<feature type="transmembrane region" description="Helical" evidence="1">
    <location>
        <begin position="63"/>
        <end position="82"/>
    </location>
</feature>
<proteinExistence type="predicted"/>